<comment type="subcellular location">
    <subcellularLocation>
        <location evidence="1">Cell outer membrane</location>
    </subcellularLocation>
</comment>
<evidence type="ECO:0000256" key="1">
    <source>
        <dbReference type="ARBA" id="ARBA00004442"/>
    </source>
</evidence>
<keyword evidence="7" id="KW-0998">Cell outer membrane</keyword>
<evidence type="ECO:0000256" key="5">
    <source>
        <dbReference type="ARBA" id="ARBA00022692"/>
    </source>
</evidence>
<keyword evidence="8" id="KW-0614">Plasmid</keyword>
<keyword evidence="3" id="KW-0813">Transport</keyword>
<evidence type="ECO:0000256" key="2">
    <source>
        <dbReference type="ARBA" id="ARBA00007613"/>
    </source>
</evidence>
<geneLocation type="plasmid" evidence="8 9">
    <name>unnamed2</name>
</geneLocation>
<sequence length="457" mass="49294">MAGWLIGAGVAAAAPASPPPPVPVVTGAAPVYGPPAPMGEPDAAAGEMAPAPGLGASRVPVPDQTPPALAFNAELTGLIEEAVRRHPSVASQRASLRAAGVDVTAARLTRLPTMSIQFNQYGAILLSRQVTANVDLPLWTNGRIPATIDRAKANREAQFYRLAETVLDLELEVNQSYHDAKRLGEHEQVLVGILAVMDDMVASMRRRVAQEVSPEADLKLANSRRLQVAQQLDLVRAQRASALGRLSGLVLRDDIALAPGFAEPAAWPHWDLPALTERMIAASPQRRRVMAEAQVARDDARITAASRLPGLFASYTYDEIYKHRVGLSVRMQTTGGFSEIFATHAARLRETASELQAPSVAQDLKATASNDLIEYDSARARDAGARALAGDSHKITESYVRQFVSGRRTWLDVMNAVREAMTADLDAIDVRYSASAAAMRILLRSNYAEPIEEGRHK</sequence>
<proteinExistence type="inferred from homology"/>
<name>A0ABY7U508_9SPHN</name>
<gene>
    <name evidence="8" type="ORF">PQ457_21860</name>
</gene>
<evidence type="ECO:0000313" key="9">
    <source>
        <dbReference type="Proteomes" id="UP001218231"/>
    </source>
</evidence>
<evidence type="ECO:0000313" key="8">
    <source>
        <dbReference type="EMBL" id="WCT80160.1"/>
    </source>
</evidence>
<keyword evidence="4" id="KW-1134">Transmembrane beta strand</keyword>
<dbReference type="Pfam" id="PF02321">
    <property type="entry name" value="OEP"/>
    <property type="match status" value="1"/>
</dbReference>
<evidence type="ECO:0000256" key="7">
    <source>
        <dbReference type="ARBA" id="ARBA00023237"/>
    </source>
</evidence>
<dbReference type="EMBL" id="CP117419">
    <property type="protein sequence ID" value="WCT80160.1"/>
    <property type="molecule type" value="Genomic_DNA"/>
</dbReference>
<comment type="similarity">
    <text evidence="2">Belongs to the outer membrane factor (OMF) (TC 1.B.17) family.</text>
</comment>
<dbReference type="InterPro" id="IPR051906">
    <property type="entry name" value="TolC-like"/>
</dbReference>
<protein>
    <submittedName>
        <fullName evidence="8">TolC family protein</fullName>
    </submittedName>
</protein>
<dbReference type="RefSeq" id="WP_273620430.1">
    <property type="nucleotide sequence ID" value="NZ_CP117419.1"/>
</dbReference>
<dbReference type="Gene3D" id="1.20.1600.10">
    <property type="entry name" value="Outer membrane efflux proteins (OEP)"/>
    <property type="match status" value="2"/>
</dbReference>
<organism evidence="8 9">
    <name type="scientific">Novosphingobium humi</name>
    <dbReference type="NCBI Taxonomy" id="2282397"/>
    <lineage>
        <taxon>Bacteria</taxon>
        <taxon>Pseudomonadati</taxon>
        <taxon>Pseudomonadota</taxon>
        <taxon>Alphaproteobacteria</taxon>
        <taxon>Sphingomonadales</taxon>
        <taxon>Sphingomonadaceae</taxon>
        <taxon>Novosphingobium</taxon>
    </lineage>
</organism>
<evidence type="ECO:0000256" key="3">
    <source>
        <dbReference type="ARBA" id="ARBA00022448"/>
    </source>
</evidence>
<evidence type="ECO:0000256" key="4">
    <source>
        <dbReference type="ARBA" id="ARBA00022452"/>
    </source>
</evidence>
<reference evidence="8 9" key="1">
    <citation type="submission" date="2023-02" db="EMBL/GenBank/DDBJ databases">
        <title>Genome sequence of Novosphingobium humi KACC 19094.</title>
        <authorList>
            <person name="Kim S."/>
            <person name="Heo J."/>
            <person name="Kwon S.-W."/>
        </authorList>
    </citation>
    <scope>NUCLEOTIDE SEQUENCE [LARGE SCALE GENOMIC DNA]</scope>
    <source>
        <strain evidence="8 9">KACC 19094</strain>
        <plasmid evidence="8 9">unnamed2</plasmid>
    </source>
</reference>
<keyword evidence="6" id="KW-0472">Membrane</keyword>
<keyword evidence="9" id="KW-1185">Reference proteome</keyword>
<dbReference type="SUPFAM" id="SSF56954">
    <property type="entry name" value="Outer membrane efflux proteins (OEP)"/>
    <property type="match status" value="1"/>
</dbReference>
<dbReference type="PANTHER" id="PTHR30026">
    <property type="entry name" value="OUTER MEMBRANE PROTEIN TOLC"/>
    <property type="match status" value="1"/>
</dbReference>
<dbReference type="InterPro" id="IPR003423">
    <property type="entry name" value="OMP_efflux"/>
</dbReference>
<dbReference type="PANTHER" id="PTHR30026:SF22">
    <property type="entry name" value="OUTER MEMBRANE EFFLUX PROTEIN"/>
    <property type="match status" value="1"/>
</dbReference>
<accession>A0ABY7U508</accession>
<evidence type="ECO:0000256" key="6">
    <source>
        <dbReference type="ARBA" id="ARBA00023136"/>
    </source>
</evidence>
<dbReference type="Proteomes" id="UP001218231">
    <property type="component" value="Plasmid unnamed2"/>
</dbReference>
<keyword evidence="5" id="KW-0812">Transmembrane</keyword>